<feature type="region of interest" description="Disordered" evidence="1">
    <location>
        <begin position="314"/>
        <end position="342"/>
    </location>
</feature>
<dbReference type="Gene3D" id="4.10.240.10">
    <property type="entry name" value="Zn(2)-C6 fungal-type DNA-binding domain"/>
    <property type="match status" value="1"/>
</dbReference>
<dbReference type="InterPro" id="IPR052780">
    <property type="entry name" value="AAA_Catabolism_Regulators"/>
</dbReference>
<feature type="region of interest" description="Disordered" evidence="1">
    <location>
        <begin position="1"/>
        <end position="23"/>
    </location>
</feature>
<dbReference type="InterPro" id="IPR001138">
    <property type="entry name" value="Zn2Cys6_DnaBD"/>
</dbReference>
<feature type="compositionally biased region" description="Low complexity" evidence="1">
    <location>
        <begin position="252"/>
        <end position="264"/>
    </location>
</feature>
<dbReference type="PANTHER" id="PTHR31644:SF2">
    <property type="entry name" value="TRANSCRIPTIONAL ACTIVATOR ARO80-RELATED"/>
    <property type="match status" value="1"/>
</dbReference>
<evidence type="ECO:0000256" key="1">
    <source>
        <dbReference type="SAM" id="MobiDB-lite"/>
    </source>
</evidence>
<dbReference type="CDD" id="cd00067">
    <property type="entry name" value="GAL4"/>
    <property type="match status" value="1"/>
</dbReference>
<gene>
    <name evidence="3" type="ORF">FOA43_003872</name>
</gene>
<dbReference type="Proteomes" id="UP000662931">
    <property type="component" value="Chromosome 4"/>
</dbReference>
<dbReference type="OrthoDB" id="2262349at2759"/>
<dbReference type="KEGG" id="bnn:FOA43_003872"/>
<proteinExistence type="predicted"/>
<dbReference type="PROSITE" id="PS50048">
    <property type="entry name" value="ZN2_CY6_FUNGAL_2"/>
    <property type="match status" value="1"/>
</dbReference>
<dbReference type="GO" id="GO:0005634">
    <property type="term" value="C:nucleus"/>
    <property type="evidence" value="ECO:0007669"/>
    <property type="project" value="TreeGrafter"/>
</dbReference>
<dbReference type="AlphaFoldDB" id="A0A875S6D5"/>
<dbReference type="CDD" id="cd12148">
    <property type="entry name" value="fungal_TF_MHR"/>
    <property type="match status" value="1"/>
</dbReference>
<evidence type="ECO:0000313" key="4">
    <source>
        <dbReference type="Proteomes" id="UP000662931"/>
    </source>
</evidence>
<dbReference type="RefSeq" id="XP_038780048.1">
    <property type="nucleotide sequence ID" value="XM_038924120.1"/>
</dbReference>
<dbReference type="InterPro" id="IPR036864">
    <property type="entry name" value="Zn2-C6_fun-type_DNA-bd_sf"/>
</dbReference>
<protein>
    <recommendedName>
        <fullName evidence="2">Zn(2)-C6 fungal-type domain-containing protein</fullName>
    </recommendedName>
</protein>
<dbReference type="GO" id="GO:0009074">
    <property type="term" value="P:aromatic amino acid family catabolic process"/>
    <property type="evidence" value="ECO:0007669"/>
    <property type="project" value="TreeGrafter"/>
</dbReference>
<evidence type="ECO:0000259" key="2">
    <source>
        <dbReference type="PROSITE" id="PS50048"/>
    </source>
</evidence>
<keyword evidence="4" id="KW-1185">Reference proteome</keyword>
<dbReference type="GO" id="GO:0008270">
    <property type="term" value="F:zinc ion binding"/>
    <property type="evidence" value="ECO:0007669"/>
    <property type="project" value="InterPro"/>
</dbReference>
<feature type="compositionally biased region" description="Polar residues" evidence="1">
    <location>
        <begin position="316"/>
        <end position="330"/>
    </location>
</feature>
<dbReference type="GeneID" id="62197272"/>
<organism evidence="3 4">
    <name type="scientific">Eeniella nana</name>
    <name type="common">Yeast</name>
    <name type="synonym">Brettanomyces nanus</name>
    <dbReference type="NCBI Taxonomy" id="13502"/>
    <lineage>
        <taxon>Eukaryota</taxon>
        <taxon>Fungi</taxon>
        <taxon>Dikarya</taxon>
        <taxon>Ascomycota</taxon>
        <taxon>Saccharomycotina</taxon>
        <taxon>Pichiomycetes</taxon>
        <taxon>Pichiales</taxon>
        <taxon>Pichiaceae</taxon>
        <taxon>Brettanomyces</taxon>
    </lineage>
</organism>
<dbReference type="SUPFAM" id="SSF57701">
    <property type="entry name" value="Zn2/Cys6 DNA-binding domain"/>
    <property type="match status" value="1"/>
</dbReference>
<dbReference type="GO" id="GO:0045944">
    <property type="term" value="P:positive regulation of transcription by RNA polymerase II"/>
    <property type="evidence" value="ECO:0007669"/>
    <property type="project" value="TreeGrafter"/>
</dbReference>
<dbReference type="SMART" id="SM00066">
    <property type="entry name" value="GAL4"/>
    <property type="match status" value="1"/>
</dbReference>
<dbReference type="GO" id="GO:0000981">
    <property type="term" value="F:DNA-binding transcription factor activity, RNA polymerase II-specific"/>
    <property type="evidence" value="ECO:0007669"/>
    <property type="project" value="InterPro"/>
</dbReference>
<feature type="compositionally biased region" description="Basic and acidic residues" evidence="1">
    <location>
        <begin position="13"/>
        <end position="23"/>
    </location>
</feature>
<feature type="region of interest" description="Disordered" evidence="1">
    <location>
        <begin position="1058"/>
        <end position="1086"/>
    </location>
</feature>
<dbReference type="EMBL" id="CP064815">
    <property type="protein sequence ID" value="QPG76483.1"/>
    <property type="molecule type" value="Genomic_DNA"/>
</dbReference>
<dbReference type="PROSITE" id="PS00463">
    <property type="entry name" value="ZN2_CY6_FUNGAL_1"/>
    <property type="match status" value="1"/>
</dbReference>
<feature type="compositionally biased region" description="Low complexity" evidence="1">
    <location>
        <begin position="1070"/>
        <end position="1086"/>
    </location>
</feature>
<feature type="domain" description="Zn(2)-C6 fungal-type" evidence="2">
    <location>
        <begin position="34"/>
        <end position="70"/>
    </location>
</feature>
<feature type="compositionally biased region" description="Polar residues" evidence="1">
    <location>
        <begin position="209"/>
        <end position="223"/>
    </location>
</feature>
<feature type="region of interest" description="Disordered" evidence="1">
    <location>
        <begin position="209"/>
        <end position="269"/>
    </location>
</feature>
<feature type="compositionally biased region" description="Basic and acidic residues" evidence="1">
    <location>
        <begin position="89"/>
        <end position="102"/>
    </location>
</feature>
<feature type="region of interest" description="Disordered" evidence="1">
    <location>
        <begin position="89"/>
        <end position="155"/>
    </location>
</feature>
<sequence>MSASIASASDNADSFHSDSEPAMKKQKFKRNYLACLNCRTRKVKCDLGDVDNPHGPPCARCKRERKECVFVVNKRGGVKNVRAGRLKKKLADERANTEDKTGSMDSDGTHSGLPISTPRQLLPAPGSGFSMSTLPGAHAHPAGSHVLPMGSTGSLNEKAIPQMLNSKSSTSSADTTVSSIPILARSHGLYDQYGYNLINTPRMHIDTPSAQSSVVTQEQSTRQVPPIKGSNAEQAGIAATDKETSSANQYKSSNGVGTSSSDSSHLYSDQPLTNNATMVFLAHIAGKIAHADQRDRIDGKVMVEQLEADMRERRSNSAVSVTPASPSILTKHSPISAEPSSDSIATELPKESFGHAGDLFPSIREDRLEMPPIQSTLSMRISPTARLSDIEYIGTDGIMTEPEARRLIKLFFTTMHPFFPYIPKELHDPDVLPGYPMLLCAILTVAARYHSFLEGDNTENADSATVSSFARINPPKAGESYPTSKSPDRHLKVHEQLWIYCQRLFSMTVWGESSSRSIGTLLSFLLFTEWNPRAIHFRWSDYANTPEDEPAQHEEYAGLSAMKRSELMSFMLIGTATRLSFLLPDHPLTFLATHVSETHAAIGLNKRSMLAETLAEADVNSPHWGFTNIQKATIELLQFFSLCYGTLYGHHPKFGSLNRYQNLAILDILSPILENWYQKYHRLLKPSKPHAVNFGHQSSKSQDQIDWLALSPKTRKDLANQIQRESLILDYYYTKLYLYSLALSGDTSVSINMANSKKGRNLRLDELVRYSRYVELAYKAAKEVLAVTQRVHRLRLLKFMPVRWVTRIIKSVSFIVKCYLTLTTNTPKPGSDTAKVGAAAGGEQSAILHLSVIPVEEIVSLLQKTAICLRDAAPDELHLCTRYSTILMYLCSQFKSKMRDSRERLVVDYESQIQHREDAEEAQTVKNAELNASVQATQSSDRSKVLHPAATDVSPTSIERSAFHSLGTAVNDGIEGSSSSPFQMHAPPDISLDPEAQANAARINSSDFTNADQEIFDEYFSNTDPSETLFTWFASNNSPGLDFVDQFTKEMEMEFINKGGNNLGKRSTEESNVNQESESNNSTTNN</sequence>
<name>A0A875S6D5_EENNA</name>
<evidence type="ECO:0000313" key="3">
    <source>
        <dbReference type="EMBL" id="QPG76483.1"/>
    </source>
</evidence>
<feature type="compositionally biased region" description="Low complexity" evidence="1">
    <location>
        <begin position="1"/>
        <end position="12"/>
    </location>
</feature>
<reference evidence="3" key="1">
    <citation type="submission" date="2020-10" db="EMBL/GenBank/DDBJ databases">
        <authorList>
            <person name="Roach M.J.R."/>
        </authorList>
    </citation>
    <scope>NUCLEOTIDE SEQUENCE</scope>
    <source>
        <strain evidence="3">CBS 1945</strain>
    </source>
</reference>
<accession>A0A875S6D5</accession>
<dbReference type="PANTHER" id="PTHR31644">
    <property type="entry name" value="TRANSCRIPTIONAL ACTIVATOR ARO80-RELATED"/>
    <property type="match status" value="1"/>
</dbReference>
<dbReference type="Pfam" id="PF00172">
    <property type="entry name" value="Zn_clus"/>
    <property type="match status" value="1"/>
</dbReference>